<dbReference type="Proteomes" id="UP001500212">
    <property type="component" value="Unassembled WGS sequence"/>
</dbReference>
<gene>
    <name evidence="3" type="ORF">GCM10023195_35980</name>
</gene>
<evidence type="ECO:0000256" key="2">
    <source>
        <dbReference type="SAM" id="Phobius"/>
    </source>
</evidence>
<keyword evidence="2" id="KW-0812">Transmembrane</keyword>
<dbReference type="RefSeq" id="WP_345354938.1">
    <property type="nucleotide sequence ID" value="NZ_BAABHJ010000008.1"/>
</dbReference>
<feature type="transmembrane region" description="Helical" evidence="2">
    <location>
        <begin position="105"/>
        <end position="125"/>
    </location>
</feature>
<feature type="transmembrane region" description="Helical" evidence="2">
    <location>
        <begin position="63"/>
        <end position="84"/>
    </location>
</feature>
<dbReference type="Pfam" id="PF19853">
    <property type="entry name" value="DUF6328"/>
    <property type="match status" value="1"/>
</dbReference>
<accession>A0ABP8TLS6</accession>
<sequence length="183" mass="20087">MGTSDTEPDPRPDETPRERFDRELVEMLQGLRVIVAGVQFLFAFLLTLPFSNGFKRVGHVGQWVFYLSLITAACASICLMAPAAQHRMLFRSGRKDLLVNRSNRYGIAGTLALTVSMSSAVAVAAKGFFSSGLAAVTAAAIVGVAAWAWFVQPMLTRRRIEAAREDDGERPEAGRRELRTIID</sequence>
<protein>
    <submittedName>
        <fullName evidence="3">DUF6328 family protein</fullName>
    </submittedName>
</protein>
<keyword evidence="2" id="KW-0472">Membrane</keyword>
<proteinExistence type="predicted"/>
<organism evidence="3 4">
    <name type="scientific">Actinoallomurus liliacearum</name>
    <dbReference type="NCBI Taxonomy" id="1080073"/>
    <lineage>
        <taxon>Bacteria</taxon>
        <taxon>Bacillati</taxon>
        <taxon>Actinomycetota</taxon>
        <taxon>Actinomycetes</taxon>
        <taxon>Streptosporangiales</taxon>
        <taxon>Thermomonosporaceae</taxon>
        <taxon>Actinoallomurus</taxon>
    </lineage>
</organism>
<evidence type="ECO:0000256" key="1">
    <source>
        <dbReference type="SAM" id="MobiDB-lite"/>
    </source>
</evidence>
<dbReference type="InterPro" id="IPR046291">
    <property type="entry name" value="DUF6328"/>
</dbReference>
<feature type="transmembrane region" description="Helical" evidence="2">
    <location>
        <begin position="31"/>
        <end position="51"/>
    </location>
</feature>
<evidence type="ECO:0000313" key="4">
    <source>
        <dbReference type="Proteomes" id="UP001500212"/>
    </source>
</evidence>
<dbReference type="EMBL" id="BAABHJ010000008">
    <property type="protein sequence ID" value="GAA4609026.1"/>
    <property type="molecule type" value="Genomic_DNA"/>
</dbReference>
<reference evidence="4" key="1">
    <citation type="journal article" date="2019" name="Int. J. Syst. Evol. Microbiol.">
        <title>The Global Catalogue of Microorganisms (GCM) 10K type strain sequencing project: providing services to taxonomists for standard genome sequencing and annotation.</title>
        <authorList>
            <consortium name="The Broad Institute Genomics Platform"/>
            <consortium name="The Broad Institute Genome Sequencing Center for Infectious Disease"/>
            <person name="Wu L."/>
            <person name="Ma J."/>
        </authorList>
    </citation>
    <scope>NUCLEOTIDE SEQUENCE [LARGE SCALE GENOMIC DNA]</scope>
    <source>
        <strain evidence="4">JCM 17938</strain>
    </source>
</reference>
<keyword evidence="4" id="KW-1185">Reference proteome</keyword>
<evidence type="ECO:0000313" key="3">
    <source>
        <dbReference type="EMBL" id="GAA4609026.1"/>
    </source>
</evidence>
<feature type="transmembrane region" description="Helical" evidence="2">
    <location>
        <begin position="131"/>
        <end position="151"/>
    </location>
</feature>
<name>A0ABP8TLS6_9ACTN</name>
<comment type="caution">
    <text evidence="3">The sequence shown here is derived from an EMBL/GenBank/DDBJ whole genome shotgun (WGS) entry which is preliminary data.</text>
</comment>
<keyword evidence="2" id="KW-1133">Transmembrane helix</keyword>
<feature type="region of interest" description="Disordered" evidence="1">
    <location>
        <begin position="163"/>
        <end position="183"/>
    </location>
</feature>